<protein>
    <submittedName>
        <fullName evidence="1">Uncharacterized protein</fullName>
    </submittedName>
</protein>
<reference evidence="1" key="1">
    <citation type="submission" date="2020-07" db="EMBL/GenBank/DDBJ databases">
        <title>Multicomponent nature underlies the extraordinary mechanical properties of spider dragline silk.</title>
        <authorList>
            <person name="Kono N."/>
            <person name="Nakamura H."/>
            <person name="Mori M."/>
            <person name="Yoshida Y."/>
            <person name="Ohtoshi R."/>
            <person name="Malay A.D."/>
            <person name="Moran D.A.P."/>
            <person name="Tomita M."/>
            <person name="Numata K."/>
            <person name="Arakawa K."/>
        </authorList>
    </citation>
    <scope>NUCLEOTIDE SEQUENCE</scope>
</reference>
<sequence length="80" mass="9072">MKMAGTNNKINGNCPSMMKVYKDVESKVAVKLTKTHVGPGIGLELMKITREEKEDLVRKLEIKTPVEDLSLSWMRLEILL</sequence>
<evidence type="ECO:0000313" key="2">
    <source>
        <dbReference type="Proteomes" id="UP000887116"/>
    </source>
</evidence>
<accession>A0A8X6HEP5</accession>
<proteinExistence type="predicted"/>
<keyword evidence="2" id="KW-1185">Reference proteome</keyword>
<dbReference type="AlphaFoldDB" id="A0A8X6HEP5"/>
<organism evidence="1 2">
    <name type="scientific">Trichonephila clavata</name>
    <name type="common">Joro spider</name>
    <name type="synonym">Nephila clavata</name>
    <dbReference type="NCBI Taxonomy" id="2740835"/>
    <lineage>
        <taxon>Eukaryota</taxon>
        <taxon>Metazoa</taxon>
        <taxon>Ecdysozoa</taxon>
        <taxon>Arthropoda</taxon>
        <taxon>Chelicerata</taxon>
        <taxon>Arachnida</taxon>
        <taxon>Araneae</taxon>
        <taxon>Araneomorphae</taxon>
        <taxon>Entelegynae</taxon>
        <taxon>Araneoidea</taxon>
        <taxon>Nephilidae</taxon>
        <taxon>Trichonephila</taxon>
    </lineage>
</organism>
<dbReference type="EMBL" id="BMAO01018222">
    <property type="protein sequence ID" value="GFR22018.1"/>
    <property type="molecule type" value="Genomic_DNA"/>
</dbReference>
<dbReference type="Proteomes" id="UP000887116">
    <property type="component" value="Unassembled WGS sequence"/>
</dbReference>
<evidence type="ECO:0000313" key="1">
    <source>
        <dbReference type="EMBL" id="GFR22018.1"/>
    </source>
</evidence>
<comment type="caution">
    <text evidence="1">The sequence shown here is derived from an EMBL/GenBank/DDBJ whole genome shotgun (WGS) entry which is preliminary data.</text>
</comment>
<name>A0A8X6HEP5_TRICU</name>
<gene>
    <name evidence="1" type="ORF">TNCT_496241</name>
</gene>